<name>A0A068F8Z4_9CAUD</name>
<dbReference type="InterPro" id="IPR003615">
    <property type="entry name" value="HNH_nuc"/>
</dbReference>
<evidence type="ECO:0000259" key="2">
    <source>
        <dbReference type="SMART" id="SM00507"/>
    </source>
</evidence>
<dbReference type="RefSeq" id="YP_009124908.1">
    <property type="nucleotide sequence ID" value="NC_026590.1"/>
</dbReference>
<organism evidence="3 4">
    <name type="scientific">Mycobacterium phage Gaia</name>
    <dbReference type="NCBI Taxonomy" id="1486472"/>
    <lineage>
        <taxon>Viruses</taxon>
        <taxon>Duplodnaviria</taxon>
        <taxon>Heunggongvirae</taxon>
        <taxon>Uroviricota</taxon>
        <taxon>Caudoviricetes</taxon>
        <taxon>Gaiavirus</taxon>
        <taxon>Gaiavirus gaia</taxon>
    </lineage>
</organism>
<dbReference type="OrthoDB" id="17914at10239"/>
<dbReference type="GO" id="GO:0004519">
    <property type="term" value="F:endonuclease activity"/>
    <property type="evidence" value="ECO:0007669"/>
    <property type="project" value="UniProtKB-KW"/>
</dbReference>
<evidence type="ECO:0000313" key="4">
    <source>
        <dbReference type="Proteomes" id="UP000027491"/>
    </source>
</evidence>
<dbReference type="Gene3D" id="1.10.30.50">
    <property type="match status" value="1"/>
</dbReference>
<dbReference type="CDD" id="cd00085">
    <property type="entry name" value="HNHc"/>
    <property type="match status" value="1"/>
</dbReference>
<protein>
    <submittedName>
        <fullName evidence="3">Homing endonuclease</fullName>
    </submittedName>
</protein>
<dbReference type="SMART" id="SM00507">
    <property type="entry name" value="HNHc"/>
    <property type="match status" value="1"/>
</dbReference>
<feature type="domain" description="HNH nuclease" evidence="2">
    <location>
        <begin position="15"/>
        <end position="72"/>
    </location>
</feature>
<dbReference type="GO" id="GO:0008270">
    <property type="term" value="F:zinc ion binding"/>
    <property type="evidence" value="ECO:0007669"/>
    <property type="project" value="InterPro"/>
</dbReference>
<evidence type="ECO:0000256" key="1">
    <source>
        <dbReference type="SAM" id="MobiDB-lite"/>
    </source>
</evidence>
<evidence type="ECO:0000313" key="3">
    <source>
        <dbReference type="EMBL" id="AID58985.1"/>
    </source>
</evidence>
<keyword evidence="3" id="KW-0378">Hydrolase</keyword>
<accession>A0A068F8Z4</accession>
<dbReference type="EMBL" id="KJ567043">
    <property type="protein sequence ID" value="AID58985.1"/>
    <property type="molecule type" value="Genomic_DNA"/>
</dbReference>
<gene>
    <name evidence="3" type="primary">169</name>
    <name evidence="3" type="ORF">PBI_GAIA_169</name>
</gene>
<feature type="region of interest" description="Disordered" evidence="1">
    <location>
        <begin position="79"/>
        <end position="98"/>
    </location>
</feature>
<dbReference type="GeneID" id="23679675"/>
<reference evidence="3 4" key="1">
    <citation type="submission" date="2014-03" db="EMBL/GenBank/DDBJ databases">
        <authorList>
            <person name="Yoder B.A."/>
            <person name="Colicchio M.A."/>
            <person name="Schafer C.E."/>
            <person name="Abrahim M.R."/>
            <person name="Adkins N.L."/>
            <person name="Burke K.A."/>
            <person name="Churilla B.M."/>
            <person name="Cohen K.L."/>
            <person name="Fasoranti T.O."/>
            <person name="Genkil J.S."/>
            <person name="Kramer Z.J."/>
            <person name="Prout A.K."/>
            <person name="Schwarz A.G."/>
            <person name="Tish M."/>
            <person name="Vispute N."/>
            <person name="Wilkes K.E."/>
            <person name="Williams C.R."/>
            <person name="Xiao X."/>
            <person name="Yu V.J."/>
            <person name="Lapin J.S."/>
            <person name="Ott C.T."/>
            <person name="Walburn T.D."/>
            <person name="Bradley K.W."/>
            <person name="Clarke D.Q."/>
            <person name="Lewis M.F."/>
            <person name="Barker L.P."/>
            <person name="Bailey C."/>
            <person name="Asai D.J."/>
            <person name="Bowman C.A."/>
            <person name="Russell D.A."/>
            <person name="Pope W.H."/>
            <person name="Jacobs-Sera D."/>
            <person name="Hendrix R.W."/>
            <person name="Hatfull G.F."/>
        </authorList>
    </citation>
    <scope>NUCLEOTIDE SEQUENCE [LARGE SCALE GENOMIC DNA]</scope>
</reference>
<keyword evidence="3" id="KW-0540">Nuclease</keyword>
<keyword evidence="3" id="KW-0255">Endonuclease</keyword>
<proteinExistence type="predicted"/>
<keyword evidence="4" id="KW-1185">Reference proteome</keyword>
<dbReference type="KEGG" id="vg:23679675"/>
<sequence length="98" mass="10585">MAWKNGGAGSRIPARLRARVKARDKHCQLGYKGCTGAMDEIDHIVNVKALKIDRSQANDINNLQAVCLSCHKKKTQAEAAAGRRKHLRTLTPPGLAGG</sequence>
<dbReference type="Proteomes" id="UP000027491">
    <property type="component" value="Segment"/>
</dbReference>
<dbReference type="GO" id="GO:0003676">
    <property type="term" value="F:nucleic acid binding"/>
    <property type="evidence" value="ECO:0007669"/>
    <property type="project" value="InterPro"/>
</dbReference>
<dbReference type="Pfam" id="PF01844">
    <property type="entry name" value="HNH"/>
    <property type="match status" value="1"/>
</dbReference>
<dbReference type="InterPro" id="IPR002711">
    <property type="entry name" value="HNH"/>
</dbReference>